<comment type="caution">
    <text evidence="1">The sequence shown here is derived from an EMBL/GenBank/DDBJ whole genome shotgun (WGS) entry which is preliminary data.</text>
</comment>
<sequence length="97" mass="11288">MQSIILDSTLQGLSSHPRKKLSRKFHLLSLDLATRPTHAGWLKDISEWTDLEEVLMKHVRMDEKVVDDLRAWSAMMHDLKEPPELANKERSTIYHPS</sequence>
<keyword evidence="2" id="KW-1185">Reference proteome</keyword>
<protein>
    <submittedName>
        <fullName evidence="1">Uncharacterized protein</fullName>
    </submittedName>
</protein>
<dbReference type="Proteomes" id="UP001066276">
    <property type="component" value="Chromosome 4_2"/>
</dbReference>
<evidence type="ECO:0000313" key="2">
    <source>
        <dbReference type="Proteomes" id="UP001066276"/>
    </source>
</evidence>
<gene>
    <name evidence="1" type="ORF">NDU88_000392</name>
</gene>
<evidence type="ECO:0000313" key="1">
    <source>
        <dbReference type="EMBL" id="KAJ1159888.1"/>
    </source>
</evidence>
<organism evidence="1 2">
    <name type="scientific">Pleurodeles waltl</name>
    <name type="common">Iberian ribbed newt</name>
    <dbReference type="NCBI Taxonomy" id="8319"/>
    <lineage>
        <taxon>Eukaryota</taxon>
        <taxon>Metazoa</taxon>
        <taxon>Chordata</taxon>
        <taxon>Craniata</taxon>
        <taxon>Vertebrata</taxon>
        <taxon>Euteleostomi</taxon>
        <taxon>Amphibia</taxon>
        <taxon>Batrachia</taxon>
        <taxon>Caudata</taxon>
        <taxon>Salamandroidea</taxon>
        <taxon>Salamandridae</taxon>
        <taxon>Pleurodelinae</taxon>
        <taxon>Pleurodeles</taxon>
    </lineage>
</organism>
<accession>A0AAV7S9Y3</accession>
<proteinExistence type="predicted"/>
<dbReference type="EMBL" id="JANPWB010000008">
    <property type="protein sequence ID" value="KAJ1159888.1"/>
    <property type="molecule type" value="Genomic_DNA"/>
</dbReference>
<name>A0AAV7S9Y3_PLEWA</name>
<dbReference type="AlphaFoldDB" id="A0AAV7S9Y3"/>
<reference evidence="1" key="1">
    <citation type="journal article" date="2022" name="bioRxiv">
        <title>Sequencing and chromosome-scale assembly of the giantPleurodeles waltlgenome.</title>
        <authorList>
            <person name="Brown T."/>
            <person name="Elewa A."/>
            <person name="Iarovenko S."/>
            <person name="Subramanian E."/>
            <person name="Araus A.J."/>
            <person name="Petzold A."/>
            <person name="Susuki M."/>
            <person name="Suzuki K.-i.T."/>
            <person name="Hayashi T."/>
            <person name="Toyoda A."/>
            <person name="Oliveira C."/>
            <person name="Osipova E."/>
            <person name="Leigh N.D."/>
            <person name="Simon A."/>
            <person name="Yun M.H."/>
        </authorList>
    </citation>
    <scope>NUCLEOTIDE SEQUENCE</scope>
    <source>
        <strain evidence="1">20211129_DDA</strain>
        <tissue evidence="1">Liver</tissue>
    </source>
</reference>